<evidence type="ECO:0000256" key="1">
    <source>
        <dbReference type="ARBA" id="ARBA00001974"/>
    </source>
</evidence>
<comment type="similarity">
    <text evidence="2 7">Belongs to the acyl-CoA dehydrogenase family.</text>
</comment>
<comment type="cofactor">
    <cofactor evidence="1 7">
        <name>FAD</name>
        <dbReference type="ChEBI" id="CHEBI:57692"/>
    </cofactor>
</comment>
<evidence type="ECO:0000256" key="7">
    <source>
        <dbReference type="RuleBase" id="RU362125"/>
    </source>
</evidence>
<feature type="domain" description="Acyl-CoA oxidase/dehydrogenase middle" evidence="9">
    <location>
        <begin position="144"/>
        <end position="236"/>
    </location>
</feature>
<dbReference type="Pfam" id="PF21263">
    <property type="entry name" value="Acyl-CoA-dh_C"/>
    <property type="match status" value="1"/>
</dbReference>
<evidence type="ECO:0000259" key="11">
    <source>
        <dbReference type="Pfam" id="PF21263"/>
    </source>
</evidence>
<dbReference type="Pfam" id="PF02770">
    <property type="entry name" value="Acyl-CoA_dh_M"/>
    <property type="match status" value="1"/>
</dbReference>
<dbReference type="InterPro" id="IPR036250">
    <property type="entry name" value="AcylCo_DH-like_C"/>
</dbReference>
<dbReference type="FunFam" id="1.10.540.10:FF:000001">
    <property type="entry name" value="Very long-chain-specific acyl-CoA dehydrogenase, mitochondrial"/>
    <property type="match status" value="1"/>
</dbReference>
<feature type="domain" description="Acyl-CoA dehydrogenase/oxidase C-terminal" evidence="8">
    <location>
        <begin position="248"/>
        <end position="407"/>
    </location>
</feature>
<feature type="domain" description="Acyl-CoA dehydrogenase/oxidase N-terminal" evidence="10">
    <location>
        <begin position="28"/>
        <end position="140"/>
    </location>
</feature>
<dbReference type="AlphaFoldDB" id="K9NBX2"/>
<dbReference type="FunFam" id="2.40.110.10:FF:000001">
    <property type="entry name" value="Acyl-CoA dehydrogenase, mitochondrial"/>
    <property type="match status" value="1"/>
</dbReference>
<dbReference type="InterPro" id="IPR009075">
    <property type="entry name" value="AcylCo_DH/oxidase_C"/>
</dbReference>
<evidence type="ECO:0000256" key="2">
    <source>
        <dbReference type="ARBA" id="ARBA00009347"/>
    </source>
</evidence>
<dbReference type="InterPro" id="IPR013786">
    <property type="entry name" value="AcylCoA_DH/ox_N"/>
</dbReference>
<name>K9NBX2_9BACT</name>
<evidence type="ECO:0000259" key="10">
    <source>
        <dbReference type="Pfam" id="PF02771"/>
    </source>
</evidence>
<dbReference type="Gene3D" id="2.40.110.10">
    <property type="entry name" value="Butyryl-CoA Dehydrogenase, subunit A, domain 2"/>
    <property type="match status" value="1"/>
</dbReference>
<dbReference type="Gene3D" id="1.20.140.10">
    <property type="entry name" value="Butyryl-CoA Dehydrogenase, subunit A, domain 3"/>
    <property type="match status" value="2"/>
</dbReference>
<keyword evidence="3 7" id="KW-0285">Flavoprotein</keyword>
<accession>K9NBX2</accession>
<reference evidence="12" key="1">
    <citation type="submission" date="2012-09" db="EMBL/GenBank/DDBJ databases">
        <title>Inhibition of the growth of Bacillus subtilis by a novel anti-bacterial protein from the soil metagenome.</title>
        <authorList>
            <person name="O'Mahony M.M."/>
            <person name="Henneberger R."/>
            <person name="Doohan F."/>
            <person name="Marchesi J.R."/>
            <person name="Dobson A.D.W."/>
        </authorList>
    </citation>
    <scope>NUCLEOTIDE SEQUENCE</scope>
</reference>
<dbReference type="PANTHER" id="PTHR43884:SF12">
    <property type="entry name" value="ISOVALERYL-COA DEHYDROGENASE, MITOCHONDRIAL-RELATED"/>
    <property type="match status" value="1"/>
</dbReference>
<sequence>MMATVPRGGSWLFEDSRSCAVFSPERLSDEHRLMAKTADEFVTGEVMPALDRLESKDWALCRALLKRCGELGLLGVSAPEEYGGLDLDKASSLVVVERIARSASFGTTFGGQVNLCILPLVLFGTPEQKARYLPGLIAGDIIGAYALSETGSGSDALAAKTRASKQDDGSWVLNGEKMWISNGGFADLFIVFAKADGDQFTAFLVERAYPGVSSGKEEDKLGLHGSSTTPVFFQDVRVPVGNVLGDVGRGHKVALNTLNYGRFGLGAMCSGGARAVLGEAARYAAGRRQFGQPIAAFGAIKHKLGEMTARLYAVESLCYRTAGLIDAALAQSPRNGLSVAKAYEEMAIESSICKVAGSEMLDFVIDENVQIHGGNGFVRDYTAERYYRDARVNRIFEGTNEINRLLITGMLVKRGLKGELPLVAAAKRLQDEILALPPGDRGGDTGPLAAEWRTVAAFRQAALMVLGTALQTYGDTIETRQEVLSFAADILIDTYACESATARATAALAAGGPLASLHEAAARISVHDAAARVEFAAKTALAAMAAGDTLRTLLAALRRVLKPVPVDTVTLRRTLADAVTARGRYILE</sequence>
<dbReference type="PROSITE" id="PS00073">
    <property type="entry name" value="ACYL_COA_DH_2"/>
    <property type="match status" value="1"/>
</dbReference>
<dbReference type="PROSITE" id="PS00072">
    <property type="entry name" value="ACYL_COA_DH_1"/>
    <property type="match status" value="1"/>
</dbReference>
<dbReference type="InterPro" id="IPR037069">
    <property type="entry name" value="AcylCoA_DH/ox_N_sf"/>
</dbReference>
<evidence type="ECO:0000259" key="8">
    <source>
        <dbReference type="Pfam" id="PF00441"/>
    </source>
</evidence>
<keyword evidence="4 7" id="KW-0274">FAD</keyword>
<evidence type="ECO:0000259" key="9">
    <source>
        <dbReference type="Pfam" id="PF02770"/>
    </source>
</evidence>
<evidence type="ECO:0000256" key="5">
    <source>
        <dbReference type="ARBA" id="ARBA00023002"/>
    </source>
</evidence>
<dbReference type="Gene3D" id="1.10.540.10">
    <property type="entry name" value="Acyl-CoA dehydrogenase/oxidase, N-terminal domain"/>
    <property type="match status" value="1"/>
</dbReference>
<dbReference type="InterPro" id="IPR046373">
    <property type="entry name" value="Acyl-CoA_Oxase/DH_mid-dom_sf"/>
</dbReference>
<proteinExistence type="inferred from homology"/>
<dbReference type="Pfam" id="PF02771">
    <property type="entry name" value="Acyl-CoA_dh_N"/>
    <property type="match status" value="1"/>
</dbReference>
<dbReference type="GO" id="GO:0003995">
    <property type="term" value="F:acyl-CoA dehydrogenase activity"/>
    <property type="evidence" value="ECO:0007669"/>
    <property type="project" value="InterPro"/>
</dbReference>
<dbReference type="PANTHER" id="PTHR43884">
    <property type="entry name" value="ACYL-COA DEHYDROGENASE"/>
    <property type="match status" value="1"/>
</dbReference>
<dbReference type="EMBL" id="JX846920">
    <property type="protein sequence ID" value="AFY17087.1"/>
    <property type="molecule type" value="Genomic_DNA"/>
</dbReference>
<dbReference type="SUPFAM" id="SSF47203">
    <property type="entry name" value="Acyl-CoA dehydrogenase C-terminal domain-like"/>
    <property type="match status" value="1"/>
</dbReference>
<dbReference type="SUPFAM" id="SSF56645">
    <property type="entry name" value="Acyl-CoA dehydrogenase NM domain-like"/>
    <property type="match status" value="1"/>
</dbReference>
<evidence type="ECO:0000256" key="6">
    <source>
        <dbReference type="ARBA" id="ARBA00052546"/>
    </source>
</evidence>
<evidence type="ECO:0000256" key="3">
    <source>
        <dbReference type="ARBA" id="ARBA00022630"/>
    </source>
</evidence>
<dbReference type="FunFam" id="1.20.140.10:FF:000019">
    <property type="entry name" value="Acyl-CoA dehydrogenase"/>
    <property type="match status" value="1"/>
</dbReference>
<keyword evidence="5 7" id="KW-0560">Oxidoreductase</keyword>
<dbReference type="InterPro" id="IPR049426">
    <property type="entry name" value="Acyl-CoA-dh-like_C"/>
</dbReference>
<protein>
    <submittedName>
        <fullName evidence="12">Acyl-CoA dehydrogenase</fullName>
    </submittedName>
</protein>
<organism evidence="12">
    <name type="scientific">uncultured bacterium 'To-T 020 P12'</name>
    <dbReference type="NCBI Taxonomy" id="1263626"/>
    <lineage>
        <taxon>Bacteria</taxon>
        <taxon>environmental samples</taxon>
    </lineage>
</organism>
<evidence type="ECO:0000256" key="4">
    <source>
        <dbReference type="ARBA" id="ARBA00022827"/>
    </source>
</evidence>
<comment type="catalytic activity">
    <reaction evidence="6">
        <text>a 2,3-saturated acyl-CoA + A = a 2,3-dehydroacyl-CoA + AH2</text>
        <dbReference type="Rhea" id="RHEA:48608"/>
        <dbReference type="ChEBI" id="CHEBI:13193"/>
        <dbReference type="ChEBI" id="CHEBI:17499"/>
        <dbReference type="ChEBI" id="CHEBI:60015"/>
        <dbReference type="ChEBI" id="CHEBI:65111"/>
    </reaction>
</comment>
<dbReference type="Pfam" id="PF00441">
    <property type="entry name" value="Acyl-CoA_dh_1"/>
    <property type="match status" value="1"/>
</dbReference>
<dbReference type="InterPro" id="IPR006089">
    <property type="entry name" value="Acyl-CoA_DH_CS"/>
</dbReference>
<feature type="domain" description="Acyl-CoA dehydrogenase-like C-terminal" evidence="11">
    <location>
        <begin position="459"/>
        <end position="559"/>
    </location>
</feature>
<dbReference type="GO" id="GO:0050660">
    <property type="term" value="F:flavin adenine dinucleotide binding"/>
    <property type="evidence" value="ECO:0007669"/>
    <property type="project" value="InterPro"/>
</dbReference>
<evidence type="ECO:0000313" key="12">
    <source>
        <dbReference type="EMBL" id="AFY17087.1"/>
    </source>
</evidence>
<dbReference type="InterPro" id="IPR006091">
    <property type="entry name" value="Acyl-CoA_Oxase/DH_mid-dom"/>
</dbReference>
<dbReference type="InterPro" id="IPR009100">
    <property type="entry name" value="AcylCoA_DH/oxidase_NM_dom_sf"/>
</dbReference>